<keyword evidence="2" id="KW-1185">Reference proteome</keyword>
<protein>
    <submittedName>
        <fullName evidence="1">Uncharacterized protein</fullName>
    </submittedName>
</protein>
<comment type="caution">
    <text evidence="1">The sequence shown here is derived from an EMBL/GenBank/DDBJ whole genome shotgun (WGS) entry which is preliminary data.</text>
</comment>
<sequence>MQKLLCPYCSVGPSDGQARTLAAAGDRLTVTWHLLSCPHYAADRVLAGEED</sequence>
<name>A0ABU8U2G6_9ACTN</name>
<dbReference type="EMBL" id="JBBKAM010000002">
    <property type="protein sequence ID" value="MEJ8642073.1"/>
    <property type="molecule type" value="Genomic_DNA"/>
</dbReference>
<gene>
    <name evidence="1" type="ORF">WKI68_12485</name>
</gene>
<accession>A0ABU8U2G6</accession>
<evidence type="ECO:0000313" key="2">
    <source>
        <dbReference type="Proteomes" id="UP001382904"/>
    </source>
</evidence>
<dbReference type="Proteomes" id="UP001382904">
    <property type="component" value="Unassembled WGS sequence"/>
</dbReference>
<evidence type="ECO:0000313" key="1">
    <source>
        <dbReference type="EMBL" id="MEJ8642073.1"/>
    </source>
</evidence>
<proteinExistence type="predicted"/>
<organism evidence="1 2">
    <name type="scientific">Streptomyces caledonius</name>
    <dbReference type="NCBI Taxonomy" id="3134107"/>
    <lineage>
        <taxon>Bacteria</taxon>
        <taxon>Bacillati</taxon>
        <taxon>Actinomycetota</taxon>
        <taxon>Actinomycetes</taxon>
        <taxon>Kitasatosporales</taxon>
        <taxon>Streptomycetaceae</taxon>
        <taxon>Streptomyces</taxon>
    </lineage>
</organism>
<reference evidence="1 2" key="1">
    <citation type="submission" date="2024-03" db="EMBL/GenBank/DDBJ databases">
        <title>Novel Streptomyces species of biotechnological and ecological value are a feature of Machair soil.</title>
        <authorList>
            <person name="Prole J.R."/>
            <person name="Goodfellow M."/>
            <person name="Allenby N."/>
            <person name="Ward A.C."/>
        </authorList>
    </citation>
    <scope>NUCLEOTIDE SEQUENCE [LARGE SCALE GENOMIC DNA]</scope>
    <source>
        <strain evidence="1 2">MS1.HAVA.3</strain>
    </source>
</reference>